<dbReference type="CDD" id="cd03801">
    <property type="entry name" value="GT4_PimA-like"/>
    <property type="match status" value="1"/>
</dbReference>
<dbReference type="EC" id="2.4.-.-" evidence="1"/>
<name>A0AAU8AS70_9RHOB</name>
<proteinExistence type="predicted"/>
<reference evidence="1" key="1">
    <citation type="submission" date="2023-02" db="EMBL/GenBank/DDBJ databases">
        <title>Description and genomic characterization of Salipiger bruguierae sp. nov., isolated from the sediment of mangrove plant Bruguiera sexangula.</title>
        <authorList>
            <person name="Long M."/>
        </authorList>
    </citation>
    <scope>NUCLEOTIDE SEQUENCE</scope>
    <source>
        <strain evidence="1">H15</strain>
        <plasmid evidence="1">unnamed4</plasmid>
    </source>
</reference>
<dbReference type="GO" id="GO:0016757">
    <property type="term" value="F:glycosyltransferase activity"/>
    <property type="evidence" value="ECO:0007669"/>
    <property type="project" value="UniProtKB-KW"/>
</dbReference>
<keyword evidence="1" id="KW-0614">Plasmid</keyword>
<dbReference type="AlphaFoldDB" id="A0AAU8AS70"/>
<dbReference type="PANTHER" id="PTHR45947">
    <property type="entry name" value="SULFOQUINOVOSYL TRANSFERASE SQD2"/>
    <property type="match status" value="1"/>
</dbReference>
<dbReference type="RefSeq" id="WP_353476705.1">
    <property type="nucleotide sequence ID" value="NZ_CP123389.1"/>
</dbReference>
<protein>
    <submittedName>
        <fullName evidence="1">Glycosyltransferase family 4 protein</fullName>
        <ecNumber evidence="1">2.4.-.-</ecNumber>
    </submittedName>
</protein>
<accession>A0AAU8AS70</accession>
<dbReference type="PANTHER" id="PTHR45947:SF3">
    <property type="entry name" value="SULFOQUINOVOSYL TRANSFERASE SQD2"/>
    <property type="match status" value="1"/>
</dbReference>
<evidence type="ECO:0000313" key="1">
    <source>
        <dbReference type="EMBL" id="XCC97818.1"/>
    </source>
</evidence>
<dbReference type="InterPro" id="IPR050194">
    <property type="entry name" value="Glycosyltransferase_grp1"/>
</dbReference>
<dbReference type="SUPFAM" id="SSF53756">
    <property type="entry name" value="UDP-Glycosyltransferase/glycogen phosphorylase"/>
    <property type="match status" value="1"/>
</dbReference>
<dbReference type="Gene3D" id="3.40.50.2000">
    <property type="entry name" value="Glycogen Phosphorylase B"/>
    <property type="match status" value="2"/>
</dbReference>
<geneLocation type="plasmid" evidence="1">
    <name>unnamed4</name>
</geneLocation>
<dbReference type="Pfam" id="PF13692">
    <property type="entry name" value="Glyco_trans_1_4"/>
    <property type="match status" value="1"/>
</dbReference>
<keyword evidence="1" id="KW-0328">Glycosyltransferase</keyword>
<sequence>MKFAFLVAPHLGGTYTVFTQVRAALAPFGIAVVWMGRTRREKLDVDPDWSPTLKFGVPLAPMEGMDEASQAKMMAAEIETAGCDGVFINVLSDHVSMNLARYLPETLLKVMIVHNISPGTYAAARALQGHVHATVCVSRRIRDDLVRRFRFDPVRTVVIDNALGLPEISAPQVSRGVSGQLRVLFLGRVDDASKGVFWLPRILRYCSESTTLTVAGDGPDLARLRRSFAGLEHQVSFLGGVPPDKVPALLAAHDALIMPSRFEGFGYVLIEAMAIGCVPVASNIPGVTSTIIEDKRDGLLFPVGKCRVAAQCLDALAKKPVWREAMSAAAIEKVRGYYGIDRLGREYARLIETLRRDPPPLPSPLPLSSWRLPPGLRPGLRTYLPAPVKNLLRTLRARA</sequence>
<organism evidence="1">
    <name type="scientific">Alloyangia sp. H15</name>
    <dbReference type="NCBI Taxonomy" id="3029062"/>
    <lineage>
        <taxon>Bacteria</taxon>
        <taxon>Pseudomonadati</taxon>
        <taxon>Pseudomonadota</taxon>
        <taxon>Alphaproteobacteria</taxon>
        <taxon>Rhodobacterales</taxon>
        <taxon>Roseobacteraceae</taxon>
        <taxon>Alloyangia</taxon>
    </lineage>
</organism>
<dbReference type="EMBL" id="CP123389">
    <property type="protein sequence ID" value="XCC97818.1"/>
    <property type="molecule type" value="Genomic_DNA"/>
</dbReference>
<gene>
    <name evidence="1" type="ORF">PVT71_27550</name>
</gene>
<keyword evidence="1" id="KW-0808">Transferase</keyword>